<dbReference type="PRINTS" id="PR00344">
    <property type="entry name" value="BCTRLSENSOR"/>
</dbReference>
<evidence type="ECO:0000256" key="5">
    <source>
        <dbReference type="ARBA" id="ARBA00022777"/>
    </source>
</evidence>
<dbReference type="PANTHER" id="PTHR43065">
    <property type="entry name" value="SENSOR HISTIDINE KINASE"/>
    <property type="match status" value="1"/>
</dbReference>
<reference evidence="10 11" key="1">
    <citation type="submission" date="2024-06" db="EMBL/GenBank/DDBJ databases">
        <title>Pontibacter populi HYL7-15.</title>
        <authorList>
            <person name="Kim M.K."/>
        </authorList>
    </citation>
    <scope>NUCLEOTIDE SEQUENCE [LARGE SCALE GENOMIC DNA]</scope>
    <source>
        <strain evidence="10 11">HYL7-15</strain>
    </source>
</reference>
<feature type="transmembrane region" description="Helical" evidence="8">
    <location>
        <begin position="10"/>
        <end position="29"/>
    </location>
</feature>
<dbReference type="PROSITE" id="PS50109">
    <property type="entry name" value="HIS_KIN"/>
    <property type="match status" value="1"/>
</dbReference>
<proteinExistence type="predicted"/>
<keyword evidence="4" id="KW-0547">Nucleotide-binding</keyword>
<evidence type="ECO:0000256" key="6">
    <source>
        <dbReference type="ARBA" id="ARBA00022840"/>
    </source>
</evidence>
<keyword evidence="11" id="KW-1185">Reference proteome</keyword>
<keyword evidence="8" id="KW-0812">Transmembrane</keyword>
<dbReference type="InterPro" id="IPR003594">
    <property type="entry name" value="HATPase_dom"/>
</dbReference>
<sequence length="453" mass="51356">MGYNRFRAKLLLHVGLALLSMVALMVVLFRTEWYIAAFCIGVLLAMQLYALIHFVERTNHDITGFLEAIRHSDFTQRFPEKGGDQTYTHLYKAFNEISDSFLKIKADKQAHYLYLQAIVEHIGIGILSFDKDGNVLLLNHVAKELLHQPHFTNIKTLNRVSEELLEVLQRVGSNEKALVTLHHNHEQLLLSVHATVLVSQGKSIKIVSLHNIQAELEEQEVQTWQKMIRVLTHEIMNSMTPVISLTSTVNGILEDELEARQAGEPISEEALEDIQDGLKTIERRTTGMLHFVKNYRRLMRLPLPELQTISINNLLRDVHTLLKPYFETAHVELSTYLVPSDITLQADPEQLEQVLINLLKNAMEACEQSSDPSVEVVAYADETNKYKVRIEVRDNGAGIPDEVLDRLFIPFYTTKKQGSGIGLSLSKQIMRQHGGSIRVKSKAGGPTVFILQL</sequence>
<keyword evidence="6 10" id="KW-0067">ATP-binding</keyword>
<keyword evidence="3" id="KW-0808">Transferase</keyword>
<keyword evidence="5" id="KW-0418">Kinase</keyword>
<dbReference type="Proteomes" id="UP001476807">
    <property type="component" value="Unassembled WGS sequence"/>
</dbReference>
<comment type="caution">
    <text evidence="10">The sequence shown here is derived from an EMBL/GenBank/DDBJ whole genome shotgun (WGS) entry which is preliminary data.</text>
</comment>
<organism evidence="10 11">
    <name type="scientific">Pontibacter populi</name>
    <dbReference type="NCBI Taxonomy" id="890055"/>
    <lineage>
        <taxon>Bacteria</taxon>
        <taxon>Pseudomonadati</taxon>
        <taxon>Bacteroidota</taxon>
        <taxon>Cytophagia</taxon>
        <taxon>Cytophagales</taxon>
        <taxon>Hymenobacteraceae</taxon>
        <taxon>Pontibacter</taxon>
    </lineage>
</organism>
<dbReference type="InterPro" id="IPR035965">
    <property type="entry name" value="PAS-like_dom_sf"/>
</dbReference>
<dbReference type="EMBL" id="JBEOKT010000007">
    <property type="protein sequence ID" value="MER2997839.1"/>
    <property type="molecule type" value="Genomic_DNA"/>
</dbReference>
<dbReference type="Gene3D" id="3.30.450.20">
    <property type="entry name" value="PAS domain"/>
    <property type="match status" value="1"/>
</dbReference>
<evidence type="ECO:0000256" key="3">
    <source>
        <dbReference type="ARBA" id="ARBA00022679"/>
    </source>
</evidence>
<evidence type="ECO:0000259" key="9">
    <source>
        <dbReference type="PROSITE" id="PS50109"/>
    </source>
</evidence>
<dbReference type="InterPro" id="IPR005467">
    <property type="entry name" value="His_kinase_dom"/>
</dbReference>
<feature type="domain" description="Histidine kinase" evidence="9">
    <location>
        <begin position="230"/>
        <end position="453"/>
    </location>
</feature>
<keyword evidence="7" id="KW-0902">Two-component regulatory system</keyword>
<dbReference type="Pfam" id="PF02518">
    <property type="entry name" value="HATPase_c"/>
    <property type="match status" value="1"/>
</dbReference>
<dbReference type="GO" id="GO:0005524">
    <property type="term" value="F:ATP binding"/>
    <property type="evidence" value="ECO:0007669"/>
    <property type="project" value="UniProtKB-KW"/>
</dbReference>
<evidence type="ECO:0000313" key="11">
    <source>
        <dbReference type="Proteomes" id="UP001476807"/>
    </source>
</evidence>
<dbReference type="EC" id="2.7.13.3" evidence="2"/>
<evidence type="ECO:0000256" key="7">
    <source>
        <dbReference type="ARBA" id="ARBA00023012"/>
    </source>
</evidence>
<accession>A0ABV1RTZ3</accession>
<dbReference type="RefSeq" id="WP_350412262.1">
    <property type="nucleotide sequence ID" value="NZ_JBEOKT010000007.1"/>
</dbReference>
<evidence type="ECO:0000256" key="8">
    <source>
        <dbReference type="SAM" id="Phobius"/>
    </source>
</evidence>
<dbReference type="SUPFAM" id="SSF55874">
    <property type="entry name" value="ATPase domain of HSP90 chaperone/DNA topoisomerase II/histidine kinase"/>
    <property type="match status" value="1"/>
</dbReference>
<keyword evidence="8" id="KW-0472">Membrane</keyword>
<dbReference type="SMART" id="SM00387">
    <property type="entry name" value="HATPase_c"/>
    <property type="match status" value="1"/>
</dbReference>
<gene>
    <name evidence="10" type="ORF">ABS362_09785</name>
</gene>
<keyword evidence="8" id="KW-1133">Transmembrane helix</keyword>
<feature type="transmembrane region" description="Helical" evidence="8">
    <location>
        <begin position="35"/>
        <end position="55"/>
    </location>
</feature>
<name>A0ABV1RTZ3_9BACT</name>
<evidence type="ECO:0000256" key="4">
    <source>
        <dbReference type="ARBA" id="ARBA00022741"/>
    </source>
</evidence>
<dbReference type="InterPro" id="IPR036890">
    <property type="entry name" value="HATPase_C_sf"/>
</dbReference>
<dbReference type="Gene3D" id="3.30.565.10">
    <property type="entry name" value="Histidine kinase-like ATPase, C-terminal domain"/>
    <property type="match status" value="1"/>
</dbReference>
<protein>
    <recommendedName>
        <fullName evidence="2">histidine kinase</fullName>
        <ecNumber evidence="2">2.7.13.3</ecNumber>
    </recommendedName>
</protein>
<evidence type="ECO:0000256" key="2">
    <source>
        <dbReference type="ARBA" id="ARBA00012438"/>
    </source>
</evidence>
<dbReference type="InterPro" id="IPR004358">
    <property type="entry name" value="Sig_transdc_His_kin-like_C"/>
</dbReference>
<evidence type="ECO:0000313" key="10">
    <source>
        <dbReference type="EMBL" id="MER2997839.1"/>
    </source>
</evidence>
<evidence type="ECO:0000256" key="1">
    <source>
        <dbReference type="ARBA" id="ARBA00000085"/>
    </source>
</evidence>
<dbReference type="SUPFAM" id="SSF55785">
    <property type="entry name" value="PYP-like sensor domain (PAS domain)"/>
    <property type="match status" value="1"/>
</dbReference>
<comment type="catalytic activity">
    <reaction evidence="1">
        <text>ATP + protein L-histidine = ADP + protein N-phospho-L-histidine.</text>
        <dbReference type="EC" id="2.7.13.3"/>
    </reaction>
</comment>
<dbReference type="PANTHER" id="PTHR43065:SF46">
    <property type="entry name" value="C4-DICARBOXYLATE TRANSPORT SENSOR PROTEIN DCTB"/>
    <property type="match status" value="1"/>
</dbReference>